<gene>
    <name evidence="1" type="ORF">DERYTH_LOCUS14795</name>
</gene>
<feature type="non-terminal residue" evidence="1">
    <location>
        <position position="69"/>
    </location>
</feature>
<protein>
    <submittedName>
        <fullName evidence="1">10317_t:CDS:1</fullName>
    </submittedName>
</protein>
<proteinExistence type="predicted"/>
<evidence type="ECO:0000313" key="1">
    <source>
        <dbReference type="EMBL" id="CAG8726981.1"/>
    </source>
</evidence>
<evidence type="ECO:0000313" key="2">
    <source>
        <dbReference type="Proteomes" id="UP000789405"/>
    </source>
</evidence>
<dbReference type="EMBL" id="CAJVPY010011432">
    <property type="protein sequence ID" value="CAG8726981.1"/>
    <property type="molecule type" value="Genomic_DNA"/>
</dbReference>
<keyword evidence="2" id="KW-1185">Reference proteome</keyword>
<organism evidence="1 2">
    <name type="scientific">Dentiscutata erythropus</name>
    <dbReference type="NCBI Taxonomy" id="1348616"/>
    <lineage>
        <taxon>Eukaryota</taxon>
        <taxon>Fungi</taxon>
        <taxon>Fungi incertae sedis</taxon>
        <taxon>Mucoromycota</taxon>
        <taxon>Glomeromycotina</taxon>
        <taxon>Glomeromycetes</taxon>
        <taxon>Diversisporales</taxon>
        <taxon>Gigasporaceae</taxon>
        <taxon>Dentiscutata</taxon>
    </lineage>
</organism>
<dbReference type="AlphaFoldDB" id="A0A9N9NFG2"/>
<sequence length="69" mass="8065">MTPEKFFAIFPCDFWSLEKFIAFSFGIDKSAEIQAINQNFYNCLQNINDDTNASQEARDHARKLLDEKK</sequence>
<dbReference type="Proteomes" id="UP000789405">
    <property type="component" value="Unassembled WGS sequence"/>
</dbReference>
<dbReference type="OrthoDB" id="2156052at2759"/>
<comment type="caution">
    <text evidence="1">The sequence shown here is derived from an EMBL/GenBank/DDBJ whole genome shotgun (WGS) entry which is preliminary data.</text>
</comment>
<name>A0A9N9NFG2_9GLOM</name>
<accession>A0A9N9NFG2</accession>
<reference evidence="1" key="1">
    <citation type="submission" date="2021-06" db="EMBL/GenBank/DDBJ databases">
        <authorList>
            <person name="Kallberg Y."/>
            <person name="Tangrot J."/>
            <person name="Rosling A."/>
        </authorList>
    </citation>
    <scope>NUCLEOTIDE SEQUENCE</scope>
    <source>
        <strain evidence="1">MA453B</strain>
    </source>
</reference>